<keyword evidence="4 6" id="KW-0238">DNA-binding</keyword>
<keyword evidence="10" id="KW-1185">Reference proteome</keyword>
<organism evidence="9 10">
    <name type="scientific">Serpentinicella alkaliphila</name>
    <dbReference type="NCBI Taxonomy" id="1734049"/>
    <lineage>
        <taxon>Bacteria</taxon>
        <taxon>Bacillati</taxon>
        <taxon>Bacillota</taxon>
        <taxon>Clostridia</taxon>
        <taxon>Peptostreptococcales</taxon>
        <taxon>Natronincolaceae</taxon>
        <taxon>Serpentinicella</taxon>
    </lineage>
</organism>
<dbReference type="AlphaFoldDB" id="A0A4R2SWE8"/>
<protein>
    <submittedName>
        <fullName evidence="9">Site-specific recombinase XerD</fullName>
    </submittedName>
</protein>
<comment type="function">
    <text evidence="1">Site-specific tyrosine recombinase, which acts by catalyzing the cutting and rejoining of the recombining DNA molecules.</text>
</comment>
<dbReference type="Proteomes" id="UP000295504">
    <property type="component" value="Unassembled WGS sequence"/>
</dbReference>
<feature type="domain" description="Tyr recombinase" evidence="7">
    <location>
        <begin position="121"/>
        <end position="310"/>
    </location>
</feature>
<comment type="caution">
    <text evidence="9">The sequence shown here is derived from an EMBL/GenBank/DDBJ whole genome shotgun (WGS) entry which is preliminary data.</text>
</comment>
<dbReference type="PROSITE" id="PS51900">
    <property type="entry name" value="CB"/>
    <property type="match status" value="1"/>
</dbReference>
<evidence type="ECO:0000259" key="7">
    <source>
        <dbReference type="PROSITE" id="PS51898"/>
    </source>
</evidence>
<dbReference type="InterPro" id="IPR050090">
    <property type="entry name" value="Tyrosine_recombinase_XerCD"/>
</dbReference>
<dbReference type="Gene3D" id="1.10.150.130">
    <property type="match status" value="1"/>
</dbReference>
<feature type="domain" description="Core-binding (CB)" evidence="8">
    <location>
        <begin position="4"/>
        <end position="97"/>
    </location>
</feature>
<name>A0A4R2SWE8_9FIRM</name>
<keyword evidence="3" id="KW-0229">DNA integration</keyword>
<evidence type="ECO:0000256" key="5">
    <source>
        <dbReference type="ARBA" id="ARBA00023172"/>
    </source>
</evidence>
<gene>
    <name evidence="9" type="ORF">EDD79_10873</name>
</gene>
<dbReference type="GO" id="GO:0015074">
    <property type="term" value="P:DNA integration"/>
    <property type="evidence" value="ECO:0007669"/>
    <property type="project" value="UniProtKB-KW"/>
</dbReference>
<comment type="similarity">
    <text evidence="2">Belongs to the 'phage' integrase family.</text>
</comment>
<dbReference type="InterPro" id="IPR010998">
    <property type="entry name" value="Integrase_recombinase_N"/>
</dbReference>
<dbReference type="GO" id="GO:0006310">
    <property type="term" value="P:DNA recombination"/>
    <property type="evidence" value="ECO:0007669"/>
    <property type="project" value="UniProtKB-KW"/>
</dbReference>
<evidence type="ECO:0000256" key="2">
    <source>
        <dbReference type="ARBA" id="ARBA00008857"/>
    </source>
</evidence>
<reference evidence="9 10" key="1">
    <citation type="submission" date="2019-03" db="EMBL/GenBank/DDBJ databases">
        <title>Genomic Encyclopedia of Type Strains, Phase IV (KMG-IV): sequencing the most valuable type-strain genomes for metagenomic binning, comparative biology and taxonomic classification.</title>
        <authorList>
            <person name="Goeker M."/>
        </authorList>
    </citation>
    <scope>NUCLEOTIDE SEQUENCE [LARGE SCALE GENOMIC DNA]</scope>
    <source>
        <strain evidence="9 10">DSM 100013</strain>
    </source>
</reference>
<dbReference type="InterPro" id="IPR004107">
    <property type="entry name" value="Integrase_SAM-like_N"/>
</dbReference>
<dbReference type="InterPro" id="IPR011010">
    <property type="entry name" value="DNA_brk_join_enz"/>
</dbReference>
<dbReference type="Pfam" id="PF02899">
    <property type="entry name" value="Phage_int_SAM_1"/>
    <property type="match status" value="1"/>
</dbReference>
<evidence type="ECO:0000256" key="1">
    <source>
        <dbReference type="ARBA" id="ARBA00003283"/>
    </source>
</evidence>
<dbReference type="PANTHER" id="PTHR30349">
    <property type="entry name" value="PHAGE INTEGRASE-RELATED"/>
    <property type="match status" value="1"/>
</dbReference>
<evidence type="ECO:0000313" key="9">
    <source>
        <dbReference type="EMBL" id="TCP93201.1"/>
    </source>
</evidence>
<dbReference type="InterPro" id="IPR013762">
    <property type="entry name" value="Integrase-like_cat_sf"/>
</dbReference>
<sequence length="338" mass="39762">MKINYFQQLLSSYFLKHIPERTNYSDNTIKSYRDTFILLFQYQEEFLNKSISKMRLETLSRKYLEDFLVWLEKEKQYSVSSINHRLSALHAFFKYIQMEKPEYIELCSSIFDIKTRKVPIIPMNYISVEAIKHLFRLHDSSSTEGRREMAILVLLYDSGARVQEIADLTFGDIRNIKPATVKLTGKGNKTRIIPLMPQTLDILNIYMNDCKRKKEMQPVHPLFFNKKFEKLTRAGIAYILDKYVKKARSLHPELFSGKISPHTLRHSKAMHLLEGGVNLIYIRDFLGHTSVITTEIYAKSNPEIKRKAIEEASHNVLPLEKYSEKEKEEMIEWLKTII</sequence>
<evidence type="ECO:0000256" key="6">
    <source>
        <dbReference type="PROSITE-ProRule" id="PRU01248"/>
    </source>
</evidence>
<keyword evidence="5" id="KW-0233">DNA recombination</keyword>
<dbReference type="SUPFAM" id="SSF56349">
    <property type="entry name" value="DNA breaking-rejoining enzymes"/>
    <property type="match status" value="1"/>
</dbReference>
<dbReference type="InterPro" id="IPR044068">
    <property type="entry name" value="CB"/>
</dbReference>
<dbReference type="PROSITE" id="PS51898">
    <property type="entry name" value="TYR_RECOMBINASE"/>
    <property type="match status" value="1"/>
</dbReference>
<evidence type="ECO:0000256" key="4">
    <source>
        <dbReference type="ARBA" id="ARBA00023125"/>
    </source>
</evidence>
<dbReference type="Gene3D" id="1.10.443.10">
    <property type="entry name" value="Intergrase catalytic core"/>
    <property type="match status" value="1"/>
</dbReference>
<dbReference type="Pfam" id="PF00589">
    <property type="entry name" value="Phage_integrase"/>
    <property type="match status" value="1"/>
</dbReference>
<accession>A0A4R2SWE8</accession>
<dbReference type="EMBL" id="SLYC01000087">
    <property type="protein sequence ID" value="TCP93201.1"/>
    <property type="molecule type" value="Genomic_DNA"/>
</dbReference>
<evidence type="ECO:0000259" key="8">
    <source>
        <dbReference type="PROSITE" id="PS51900"/>
    </source>
</evidence>
<proteinExistence type="inferred from homology"/>
<dbReference type="PANTHER" id="PTHR30349:SF81">
    <property type="entry name" value="TYROSINE RECOMBINASE XERC"/>
    <property type="match status" value="1"/>
</dbReference>
<dbReference type="GO" id="GO:0003677">
    <property type="term" value="F:DNA binding"/>
    <property type="evidence" value="ECO:0007669"/>
    <property type="project" value="UniProtKB-UniRule"/>
</dbReference>
<evidence type="ECO:0000256" key="3">
    <source>
        <dbReference type="ARBA" id="ARBA00022908"/>
    </source>
</evidence>
<evidence type="ECO:0000313" key="10">
    <source>
        <dbReference type="Proteomes" id="UP000295504"/>
    </source>
</evidence>
<dbReference type="OrthoDB" id="9801717at2"/>
<dbReference type="InterPro" id="IPR002104">
    <property type="entry name" value="Integrase_catalytic"/>
</dbReference>